<dbReference type="OrthoDB" id="1148341at2"/>
<dbReference type="AlphaFoldDB" id="A0A285ZXI5"/>
<sequence length="185" mass="21154">MKKTILIALITSVLFACKNSSSINTDEAGKVIITYLKGNPEYKTTRFDFGELKFNTEKEYAELENYRKLANEGYITLTLLSSKKKFLSKDSSYVYSAKLTQKASDFVLKQETDKATVKAVTYELTEEKPVDFSKVNDATAKVTVSLKKVNTPFAAFQKKPEENSEFITKTYRLKYDKEEGWKVKK</sequence>
<reference evidence="2" key="1">
    <citation type="submission" date="2017-09" db="EMBL/GenBank/DDBJ databases">
        <authorList>
            <person name="Varghese N."/>
            <person name="Submissions S."/>
        </authorList>
    </citation>
    <scope>NUCLEOTIDE SEQUENCE [LARGE SCALE GENOMIC DNA]</scope>
    <source>
        <strain evidence="2">CGMCC 1.12803</strain>
    </source>
</reference>
<gene>
    <name evidence="1" type="ORF">SAMN06297358_1542</name>
</gene>
<evidence type="ECO:0000313" key="2">
    <source>
        <dbReference type="Proteomes" id="UP000219281"/>
    </source>
</evidence>
<organism evidence="1 2">
    <name type="scientific">Pedobacter xixiisoli</name>
    <dbReference type="NCBI Taxonomy" id="1476464"/>
    <lineage>
        <taxon>Bacteria</taxon>
        <taxon>Pseudomonadati</taxon>
        <taxon>Bacteroidota</taxon>
        <taxon>Sphingobacteriia</taxon>
        <taxon>Sphingobacteriales</taxon>
        <taxon>Sphingobacteriaceae</taxon>
        <taxon>Pedobacter</taxon>
    </lineage>
</organism>
<proteinExistence type="predicted"/>
<dbReference type="Proteomes" id="UP000219281">
    <property type="component" value="Unassembled WGS sequence"/>
</dbReference>
<dbReference type="RefSeq" id="WP_097130576.1">
    <property type="nucleotide sequence ID" value="NZ_OCMT01000002.1"/>
</dbReference>
<accession>A0A285ZXI5</accession>
<evidence type="ECO:0008006" key="3">
    <source>
        <dbReference type="Google" id="ProtNLM"/>
    </source>
</evidence>
<dbReference type="PROSITE" id="PS51257">
    <property type="entry name" value="PROKAR_LIPOPROTEIN"/>
    <property type="match status" value="1"/>
</dbReference>
<dbReference type="EMBL" id="OCMT01000002">
    <property type="protein sequence ID" value="SOD14374.1"/>
    <property type="molecule type" value="Genomic_DNA"/>
</dbReference>
<protein>
    <recommendedName>
        <fullName evidence="3">Lipoprotein</fullName>
    </recommendedName>
</protein>
<name>A0A285ZXI5_9SPHI</name>
<evidence type="ECO:0000313" key="1">
    <source>
        <dbReference type="EMBL" id="SOD14374.1"/>
    </source>
</evidence>
<keyword evidence="2" id="KW-1185">Reference proteome</keyword>